<keyword evidence="6" id="KW-0012">Acyltransferase</keyword>
<sequence>MLQHRFIDNAKANPEKIAIIDKAIGTNLSYSRALIASLILSRRFKKLERGRIGIMLPTGSGGALAVVGTLFAGMTPVMINYSTGAAKNCLYAQQTCDFRVIITARALLERVGCEELPDMVFIEDILANLGSIEKGLAFIKSKLPSAMLKAITGKHNLDQPAVILFTSGSEKDPKVVQLTQRNLISNIDSFSDMMDVRSMDNLLAVLPFFHVFGLTICLWTPLCLGMTSIAHANPLDFKTIAKIIKEHEPQLIVGTPLFLEGYARQSQPGDFASVELAVTGADKCPETLRQLYREKHNIEIFEGYGTTETSPVISVNPRDGNRPGSIGIPIPGTEVKIQSIDSSAPCATGETGKILVKGDGVMAGYLNNVEESHLRLQSGWYDTGDLGCLDEDGYIWHKGRLKRFVKIGGEMISLVSVEEALNNLTPDDVECCAVELPDSRRGSRIVGVTNKVIDEKEVGKQLAEEIPNLALPKKYVVVEEFPYMGSGKTDFRTLTNIVRDMESDE</sequence>
<keyword evidence="3" id="KW-1133">Transmembrane helix</keyword>
<dbReference type="Pfam" id="PF00501">
    <property type="entry name" value="AMP-binding"/>
    <property type="match status" value="1"/>
</dbReference>
<dbReference type="SUPFAM" id="SSF56801">
    <property type="entry name" value="Acetyl-CoA synthetase-like"/>
    <property type="match status" value="1"/>
</dbReference>
<evidence type="ECO:0000259" key="5">
    <source>
        <dbReference type="Pfam" id="PF13193"/>
    </source>
</evidence>
<comment type="similarity">
    <text evidence="1">Belongs to the ATP-dependent AMP-binding enzyme family.</text>
</comment>
<dbReference type="InterPro" id="IPR042099">
    <property type="entry name" value="ANL_N_sf"/>
</dbReference>
<dbReference type="GO" id="GO:0006631">
    <property type="term" value="P:fatty acid metabolic process"/>
    <property type="evidence" value="ECO:0007669"/>
    <property type="project" value="TreeGrafter"/>
</dbReference>
<dbReference type="Gene3D" id="3.30.300.30">
    <property type="match status" value="1"/>
</dbReference>
<keyword evidence="2 6" id="KW-0436">Ligase</keyword>
<evidence type="ECO:0000256" key="3">
    <source>
        <dbReference type="SAM" id="Phobius"/>
    </source>
</evidence>
<dbReference type="GO" id="GO:0031956">
    <property type="term" value="F:medium-chain fatty acid-CoA ligase activity"/>
    <property type="evidence" value="ECO:0007669"/>
    <property type="project" value="TreeGrafter"/>
</dbReference>
<gene>
    <name evidence="6" type="ORF">EVA69_03625</name>
</gene>
<evidence type="ECO:0000256" key="1">
    <source>
        <dbReference type="ARBA" id="ARBA00006432"/>
    </source>
</evidence>
<feature type="transmembrane region" description="Helical" evidence="3">
    <location>
        <begin position="52"/>
        <end position="74"/>
    </location>
</feature>
<keyword evidence="3" id="KW-0812">Transmembrane</keyword>
<dbReference type="Gene3D" id="3.40.50.12780">
    <property type="entry name" value="N-terminal domain of ligase-like"/>
    <property type="match status" value="1"/>
</dbReference>
<comment type="caution">
    <text evidence="6">The sequence shown here is derived from an EMBL/GenBank/DDBJ whole genome shotgun (WGS) entry which is preliminary data.</text>
</comment>
<dbReference type="InterPro" id="IPR000873">
    <property type="entry name" value="AMP-dep_synth/lig_dom"/>
</dbReference>
<feature type="domain" description="AMP-binding enzyme C-terminal" evidence="5">
    <location>
        <begin position="417"/>
        <end position="488"/>
    </location>
</feature>
<dbReference type="Proteomes" id="UP000320404">
    <property type="component" value="Unassembled WGS sequence"/>
</dbReference>
<evidence type="ECO:0000256" key="2">
    <source>
        <dbReference type="ARBA" id="ARBA00022598"/>
    </source>
</evidence>
<dbReference type="GO" id="GO:0016746">
    <property type="term" value="F:acyltransferase activity"/>
    <property type="evidence" value="ECO:0007669"/>
    <property type="project" value="UniProtKB-KW"/>
</dbReference>
<dbReference type="Pfam" id="PF13193">
    <property type="entry name" value="AMP-binding_C"/>
    <property type="match status" value="1"/>
</dbReference>
<protein>
    <submittedName>
        <fullName evidence="6">Bifunctional acyl-ACP--phospholipid O-acyltransferase/long-chain-fatty-acid--ACP ligase</fullName>
    </submittedName>
</protein>
<keyword evidence="6" id="KW-0808">Transferase</keyword>
<dbReference type="AlphaFoldDB" id="A0A520S080"/>
<evidence type="ECO:0000313" key="6">
    <source>
        <dbReference type="EMBL" id="RZO75880.1"/>
    </source>
</evidence>
<keyword evidence="3" id="KW-0472">Membrane</keyword>
<evidence type="ECO:0000313" key="7">
    <source>
        <dbReference type="Proteomes" id="UP000320404"/>
    </source>
</evidence>
<accession>A0A520S080</accession>
<organism evidence="6 7">
    <name type="scientific">OM182 bacterium</name>
    <dbReference type="NCBI Taxonomy" id="2510334"/>
    <lineage>
        <taxon>Bacteria</taxon>
        <taxon>Pseudomonadati</taxon>
        <taxon>Pseudomonadota</taxon>
        <taxon>Gammaproteobacteria</taxon>
        <taxon>OMG group</taxon>
        <taxon>OM182 clade</taxon>
    </lineage>
</organism>
<evidence type="ECO:0000259" key="4">
    <source>
        <dbReference type="Pfam" id="PF00501"/>
    </source>
</evidence>
<proteinExistence type="inferred from homology"/>
<dbReference type="EMBL" id="SHAH01000043">
    <property type="protein sequence ID" value="RZO75880.1"/>
    <property type="molecule type" value="Genomic_DNA"/>
</dbReference>
<reference evidence="6 7" key="1">
    <citation type="submission" date="2019-02" db="EMBL/GenBank/DDBJ databases">
        <title>Prokaryotic population dynamics and viral predation in marine succession experiment using metagenomics: the confinement effect.</title>
        <authorList>
            <person name="Haro-Moreno J.M."/>
            <person name="Rodriguez-Valera F."/>
            <person name="Lopez-Perez M."/>
        </authorList>
    </citation>
    <scope>NUCLEOTIDE SEQUENCE [LARGE SCALE GENOMIC DNA]</scope>
    <source>
        <strain evidence="6">MED-G158</strain>
    </source>
</reference>
<dbReference type="InterPro" id="IPR025110">
    <property type="entry name" value="AMP-bd_C"/>
</dbReference>
<feature type="domain" description="AMP-dependent synthetase/ligase" evidence="4">
    <location>
        <begin position="8"/>
        <end position="366"/>
    </location>
</feature>
<dbReference type="PANTHER" id="PTHR43201">
    <property type="entry name" value="ACYL-COA SYNTHETASE"/>
    <property type="match status" value="1"/>
</dbReference>
<dbReference type="PANTHER" id="PTHR43201:SF5">
    <property type="entry name" value="MEDIUM-CHAIN ACYL-COA LIGASE ACSF2, MITOCHONDRIAL"/>
    <property type="match status" value="1"/>
</dbReference>
<dbReference type="InterPro" id="IPR045851">
    <property type="entry name" value="AMP-bd_C_sf"/>
</dbReference>
<name>A0A520S080_9GAMM</name>